<dbReference type="Pfam" id="PF15887">
    <property type="entry name" value="Peptidase_Mx"/>
    <property type="match status" value="1"/>
</dbReference>
<evidence type="ECO:0000313" key="2">
    <source>
        <dbReference type="Proteomes" id="UP000092498"/>
    </source>
</evidence>
<dbReference type="Proteomes" id="UP000092498">
    <property type="component" value="Chromosome"/>
</dbReference>
<protein>
    <submittedName>
        <fullName evidence="1">Uncharacterized protein</fullName>
    </submittedName>
</protein>
<dbReference type="KEGG" id="cbot:ATE48_06300"/>
<organism evidence="1 2">
    <name type="scientific">Candidatus Viadribacter manganicus</name>
    <dbReference type="NCBI Taxonomy" id="1759059"/>
    <lineage>
        <taxon>Bacteria</taxon>
        <taxon>Pseudomonadati</taxon>
        <taxon>Pseudomonadota</taxon>
        <taxon>Alphaproteobacteria</taxon>
        <taxon>Hyphomonadales</taxon>
        <taxon>Hyphomonadaceae</taxon>
        <taxon>Candidatus Viadribacter</taxon>
    </lineage>
</organism>
<keyword evidence="2" id="KW-1185">Reference proteome</keyword>
<name>A0A1B1AG67_9PROT</name>
<evidence type="ECO:0000313" key="1">
    <source>
        <dbReference type="EMBL" id="ANP45553.1"/>
    </source>
</evidence>
<reference evidence="1 2" key="1">
    <citation type="submission" date="2015-11" db="EMBL/GenBank/DDBJ databases">
        <title>Whole-Genome Sequence of Candidatus Oderbacter manganicum from the National Park Lower Oder Valley, Germany.</title>
        <authorList>
            <person name="Braun B."/>
            <person name="Liere K."/>
            <person name="Szewzyk U."/>
        </authorList>
    </citation>
    <scope>NUCLEOTIDE SEQUENCE [LARGE SCALE GENOMIC DNA]</scope>
    <source>
        <strain evidence="1 2">OTSz_A_272</strain>
    </source>
</reference>
<dbReference type="InterPro" id="IPR031321">
    <property type="entry name" value="UCP012641"/>
</dbReference>
<accession>A0A1B1AG67</accession>
<dbReference type="EMBL" id="CP013244">
    <property type="protein sequence ID" value="ANP45553.1"/>
    <property type="molecule type" value="Genomic_DNA"/>
</dbReference>
<dbReference type="OrthoDB" id="256753at2"/>
<gene>
    <name evidence="1" type="ORF">ATE48_06300</name>
</gene>
<dbReference type="Gene3D" id="3.40.390.70">
    <property type="match status" value="1"/>
</dbReference>
<dbReference type="InParanoid" id="A0A1B1AG67"/>
<dbReference type="RefSeq" id="WP_066769050.1">
    <property type="nucleotide sequence ID" value="NZ_CP013244.1"/>
</dbReference>
<dbReference type="AlphaFoldDB" id="A0A1B1AG67"/>
<proteinExistence type="predicted"/>
<sequence length="351" mass="41156">MSKARRRTRRGESARWTTLPEDELLEIPLKELKVRLEGTWLADCLKTLNNELRKRGLLVKVHSWLSDEWFSPPETPGIAIPFYLAHPRLKRLERKMMFEVEGGTRRECMQLLRHEAGHVIEYAFGLHKRKRFQRLFGRASEPYPDHYRPDPSSKKHVQHLRRWYAQCHPDEDFAETFAVWLTPRSGWKKRYAQWPRALEKLEYIDEVMTEIAGAKPLEQNRSEIDPISKLKGTLGDHYAAKRKRYAIETPTVFDRELRKMFPEDPRKMNAPQASSIIRKNRARIIRAVAKGTGEFPLALNAAIDDMITRCKALKLRSPRAEQTVRAEITAMLSSKAIHSHYLTTRRHWFAV</sequence>